<feature type="compositionally biased region" description="Pro residues" evidence="1">
    <location>
        <begin position="207"/>
        <end position="222"/>
    </location>
</feature>
<dbReference type="InterPro" id="IPR031937">
    <property type="entry name" value="PNISR"/>
</dbReference>
<feature type="compositionally biased region" description="Basic and acidic residues" evidence="1">
    <location>
        <begin position="243"/>
        <end position="278"/>
    </location>
</feature>
<feature type="compositionally biased region" description="Pro residues" evidence="1">
    <location>
        <begin position="82"/>
        <end position="99"/>
    </location>
</feature>
<accession>A0A9N9TKM8</accession>
<feature type="compositionally biased region" description="Polar residues" evidence="1">
    <location>
        <begin position="444"/>
        <end position="460"/>
    </location>
</feature>
<feature type="compositionally biased region" description="Basic and acidic residues" evidence="1">
    <location>
        <begin position="288"/>
        <end position="298"/>
    </location>
</feature>
<gene>
    <name evidence="2" type="ORF">PHYEVI_LOCUS3485</name>
</gene>
<proteinExistence type="predicted"/>
<feature type="compositionally biased region" description="Basic and acidic residues" evidence="1">
    <location>
        <begin position="404"/>
        <end position="442"/>
    </location>
</feature>
<reference evidence="2" key="1">
    <citation type="submission" date="2022-01" db="EMBL/GenBank/DDBJ databases">
        <authorList>
            <person name="King R."/>
        </authorList>
    </citation>
    <scope>NUCLEOTIDE SEQUENCE</scope>
</reference>
<feature type="region of interest" description="Disordered" evidence="1">
    <location>
        <begin position="386"/>
        <end position="619"/>
    </location>
</feature>
<feature type="compositionally biased region" description="Low complexity" evidence="1">
    <location>
        <begin position="477"/>
        <end position="503"/>
    </location>
</feature>
<dbReference type="EMBL" id="OU900106">
    <property type="protein sequence ID" value="CAG9857074.1"/>
    <property type="molecule type" value="Genomic_DNA"/>
</dbReference>
<evidence type="ECO:0008006" key="4">
    <source>
        <dbReference type="Google" id="ProtNLM"/>
    </source>
</evidence>
<evidence type="ECO:0000313" key="3">
    <source>
        <dbReference type="Proteomes" id="UP001153712"/>
    </source>
</evidence>
<dbReference type="OrthoDB" id="10065820at2759"/>
<feature type="compositionally biased region" description="Basic residues" evidence="1">
    <location>
        <begin position="184"/>
        <end position="196"/>
    </location>
</feature>
<feature type="compositionally biased region" description="Polar residues" evidence="1">
    <location>
        <begin position="104"/>
        <end position="115"/>
    </location>
</feature>
<feature type="compositionally biased region" description="Basic residues" evidence="1">
    <location>
        <begin position="511"/>
        <end position="526"/>
    </location>
</feature>
<dbReference type="AlphaFoldDB" id="A0A9N9TKM8"/>
<feature type="compositionally biased region" description="Polar residues" evidence="1">
    <location>
        <begin position="147"/>
        <end position="183"/>
    </location>
</feature>
<dbReference type="PANTHER" id="PTHR31518">
    <property type="entry name" value="ARGININE/SERINE-RICH PROTEIN PNISR"/>
    <property type="match status" value="1"/>
</dbReference>
<feature type="region of interest" description="Disordered" evidence="1">
    <location>
        <begin position="46"/>
        <end position="320"/>
    </location>
</feature>
<sequence length="619" mass="69831">MYSGSDSNESQKYANWALNPSNYKNVPGEQVDWAALAQQWIIMKEAGPPPIPGEQPVLINKKPDNNEGGEAEMDVENDKEGPPPPAWGPNDPPSLPPGVEPWNWPQQNQTWTNWGNPNWIPPSGVPPPVPNLTLNAAKTPLLPTPPVNNSFTEPPESSSDNATPFGSANSEFNANPYWNNSSGSHKHIKPHNKRYSKVNVPIRASAPLPPIAVPAEPAPPQPQQTSPTIDTAKRKQLPAWIREGLEKMEKDKLKQMERQQKEKEERDTEIDHRSKQTSEDTIEILKTTIRERQKSRFESDEENSVEVVKKTKKPHKEEPPVVLSHEELMLKVRKTMTEILLTVTNRLIEGVCKEELQRYLKHNKASEAASAPSAVNLRGRLGLGIYGGDDSGSSSTDASDDDERDVKNSDDELRDTIKKKMAEFQKTEREIEHRLEEAERQKIGSASRSSTPESNDNDSQVEARPQGRKSKPKSKQRSSSSSSSPPSDYSNNKSKTSHRSSSSDSKDSSYRRKSSKKRSVTPKRRRSEAARRPSNAKRRPSSGRKSAGGAKRRSRSRSRSTSYKKRRRSRSRERPRRSRSSSRSRYSTRRSPSSSRSDRRKRRRSRSESSGRGKRSYRH</sequence>
<name>A0A9N9TKM8_PHYSR</name>
<organism evidence="2 3">
    <name type="scientific">Phyllotreta striolata</name>
    <name type="common">Striped flea beetle</name>
    <name type="synonym">Crioceris striolata</name>
    <dbReference type="NCBI Taxonomy" id="444603"/>
    <lineage>
        <taxon>Eukaryota</taxon>
        <taxon>Metazoa</taxon>
        <taxon>Ecdysozoa</taxon>
        <taxon>Arthropoda</taxon>
        <taxon>Hexapoda</taxon>
        <taxon>Insecta</taxon>
        <taxon>Pterygota</taxon>
        <taxon>Neoptera</taxon>
        <taxon>Endopterygota</taxon>
        <taxon>Coleoptera</taxon>
        <taxon>Polyphaga</taxon>
        <taxon>Cucujiformia</taxon>
        <taxon>Chrysomeloidea</taxon>
        <taxon>Chrysomelidae</taxon>
        <taxon>Galerucinae</taxon>
        <taxon>Alticini</taxon>
        <taxon>Phyllotreta</taxon>
    </lineage>
</organism>
<dbReference type="Proteomes" id="UP001153712">
    <property type="component" value="Chromosome 13"/>
</dbReference>
<evidence type="ECO:0000256" key="1">
    <source>
        <dbReference type="SAM" id="MobiDB-lite"/>
    </source>
</evidence>
<protein>
    <recommendedName>
        <fullName evidence="4">Arginine/serine-rich protein PNISR</fullName>
    </recommendedName>
</protein>
<dbReference type="Pfam" id="PF15996">
    <property type="entry name" value="PNISR"/>
    <property type="match status" value="1"/>
</dbReference>
<feature type="compositionally biased region" description="Pro residues" evidence="1">
    <location>
        <begin position="119"/>
        <end position="130"/>
    </location>
</feature>
<feature type="compositionally biased region" description="Basic residues" evidence="1">
    <location>
        <begin position="550"/>
        <end position="588"/>
    </location>
</feature>
<keyword evidence="3" id="KW-1185">Reference proteome</keyword>
<evidence type="ECO:0000313" key="2">
    <source>
        <dbReference type="EMBL" id="CAG9857074.1"/>
    </source>
</evidence>
<feature type="compositionally biased region" description="Basic residues" evidence="1">
    <location>
        <begin position="466"/>
        <end position="476"/>
    </location>
</feature>